<reference evidence="1" key="1">
    <citation type="submission" date="2020-05" db="EMBL/GenBank/DDBJ databases">
        <authorList>
            <person name="Chiriac C."/>
            <person name="Salcher M."/>
            <person name="Ghai R."/>
            <person name="Kavagutti S V."/>
        </authorList>
    </citation>
    <scope>NUCLEOTIDE SEQUENCE</scope>
</reference>
<dbReference type="EMBL" id="CAEZYQ010000025">
    <property type="protein sequence ID" value="CAB4762001.1"/>
    <property type="molecule type" value="Genomic_DNA"/>
</dbReference>
<accession>A0A6J6UPR3</accession>
<gene>
    <name evidence="1" type="ORF">UFOPK2761_02716</name>
</gene>
<dbReference type="AlphaFoldDB" id="A0A6J6UPR3"/>
<name>A0A6J6UPR3_9ZZZZ</name>
<proteinExistence type="predicted"/>
<protein>
    <submittedName>
        <fullName evidence="1">Unannotated protein</fullName>
    </submittedName>
</protein>
<organism evidence="1">
    <name type="scientific">freshwater metagenome</name>
    <dbReference type="NCBI Taxonomy" id="449393"/>
    <lineage>
        <taxon>unclassified sequences</taxon>
        <taxon>metagenomes</taxon>
        <taxon>ecological metagenomes</taxon>
    </lineage>
</organism>
<evidence type="ECO:0000313" key="1">
    <source>
        <dbReference type="EMBL" id="CAB4762001.1"/>
    </source>
</evidence>
<sequence length="76" mass="7751">MTTRIDCDTCVVRGLACHDCVVTVLLGPPPELSFDEEDRELLGALAAGGLVPPLRLVTAAEGPSEAGEPHPGAATA</sequence>